<dbReference type="GO" id="GO:0035435">
    <property type="term" value="P:phosphate ion transmembrane transport"/>
    <property type="evidence" value="ECO:0007669"/>
    <property type="project" value="InterPro"/>
</dbReference>
<comment type="similarity">
    <text evidence="2 7">Belongs to the PstS family.</text>
</comment>
<keyword evidence="11" id="KW-1185">Reference proteome</keyword>
<evidence type="ECO:0000313" key="10">
    <source>
        <dbReference type="EMBL" id="MBB3810722.1"/>
    </source>
</evidence>
<evidence type="ECO:0000256" key="2">
    <source>
        <dbReference type="ARBA" id="ARBA00008725"/>
    </source>
</evidence>
<feature type="domain" description="PBP" evidence="9">
    <location>
        <begin position="21"/>
        <end position="307"/>
    </location>
</feature>
<dbReference type="EMBL" id="JACICC010000007">
    <property type="protein sequence ID" value="MBB3810722.1"/>
    <property type="molecule type" value="Genomic_DNA"/>
</dbReference>
<proteinExistence type="inferred from homology"/>
<evidence type="ECO:0000256" key="7">
    <source>
        <dbReference type="PIRNR" id="PIRNR002756"/>
    </source>
</evidence>
<organism evidence="10 11">
    <name type="scientific">Pseudochelatococcus contaminans</name>
    <dbReference type="NCBI Taxonomy" id="1538103"/>
    <lineage>
        <taxon>Bacteria</taxon>
        <taxon>Pseudomonadati</taxon>
        <taxon>Pseudomonadota</taxon>
        <taxon>Alphaproteobacteria</taxon>
        <taxon>Hyphomicrobiales</taxon>
        <taxon>Chelatococcaceae</taxon>
        <taxon>Pseudochelatococcus</taxon>
    </lineage>
</organism>
<evidence type="ECO:0000256" key="8">
    <source>
        <dbReference type="SAM" id="SignalP"/>
    </source>
</evidence>
<evidence type="ECO:0000256" key="1">
    <source>
        <dbReference type="ARBA" id="ARBA00002841"/>
    </source>
</evidence>
<dbReference type="GO" id="GO:0043190">
    <property type="term" value="C:ATP-binding cassette (ABC) transporter complex"/>
    <property type="evidence" value="ECO:0007669"/>
    <property type="project" value="InterPro"/>
</dbReference>
<comment type="caution">
    <text evidence="10">The sequence shown here is derived from an EMBL/GenBank/DDBJ whole genome shotgun (WGS) entry which is preliminary data.</text>
</comment>
<dbReference type="GO" id="GO:0042301">
    <property type="term" value="F:phosphate ion binding"/>
    <property type="evidence" value="ECO:0007669"/>
    <property type="project" value="InterPro"/>
</dbReference>
<keyword evidence="6 7" id="KW-0592">Phosphate transport</keyword>
<feature type="chain" id="PRO_5030977421" description="Phosphate-binding protein PstS" evidence="8">
    <location>
        <begin position="24"/>
        <end position="339"/>
    </location>
</feature>
<comment type="function">
    <text evidence="1 7">Part of the ABC transporter complex PstSACB involved in phosphate import.</text>
</comment>
<evidence type="ECO:0000256" key="4">
    <source>
        <dbReference type="ARBA" id="ARBA00021889"/>
    </source>
</evidence>
<evidence type="ECO:0000313" key="11">
    <source>
        <dbReference type="Proteomes" id="UP000537592"/>
    </source>
</evidence>
<dbReference type="SUPFAM" id="SSF53850">
    <property type="entry name" value="Periplasmic binding protein-like II"/>
    <property type="match status" value="1"/>
</dbReference>
<dbReference type="NCBIfam" id="TIGR00975">
    <property type="entry name" value="3a0107s03"/>
    <property type="match status" value="1"/>
</dbReference>
<dbReference type="NCBIfam" id="NF008171">
    <property type="entry name" value="PRK10918.1"/>
    <property type="match status" value="1"/>
</dbReference>
<dbReference type="InterPro" id="IPR050962">
    <property type="entry name" value="Phosphate-bind_PstS"/>
</dbReference>
<dbReference type="AlphaFoldDB" id="A0A7W5Z6R6"/>
<dbReference type="PIRSF" id="PIRSF002756">
    <property type="entry name" value="PstS"/>
    <property type="match status" value="1"/>
</dbReference>
<dbReference type="Proteomes" id="UP000537592">
    <property type="component" value="Unassembled WGS sequence"/>
</dbReference>
<feature type="signal peptide" evidence="8">
    <location>
        <begin position="1"/>
        <end position="23"/>
    </location>
</feature>
<keyword evidence="8" id="KW-0732">Signal</keyword>
<evidence type="ECO:0000259" key="9">
    <source>
        <dbReference type="Pfam" id="PF12849"/>
    </source>
</evidence>
<name>A0A7W5Z6R6_9HYPH</name>
<accession>A0A7W5Z6R6</accession>
<dbReference type="Pfam" id="PF12849">
    <property type="entry name" value="PBP_like_2"/>
    <property type="match status" value="1"/>
</dbReference>
<dbReference type="CDD" id="cd13565">
    <property type="entry name" value="PBP2_PstS"/>
    <property type="match status" value="1"/>
</dbReference>
<dbReference type="InterPro" id="IPR005673">
    <property type="entry name" value="ABC_phos-bd_PstS"/>
</dbReference>
<dbReference type="Gene3D" id="3.40.190.10">
    <property type="entry name" value="Periplasmic binding protein-like II"/>
    <property type="match status" value="2"/>
</dbReference>
<dbReference type="PANTHER" id="PTHR42996">
    <property type="entry name" value="PHOSPHATE-BINDING PROTEIN PSTS"/>
    <property type="match status" value="1"/>
</dbReference>
<keyword evidence="5 7" id="KW-0813">Transport</keyword>
<gene>
    <name evidence="10" type="ORF">FHS81_002824</name>
</gene>
<dbReference type="InterPro" id="IPR024370">
    <property type="entry name" value="PBP_domain"/>
</dbReference>
<sequence>MKFSNLYAVAGLAAAAFVAPASAQTITGAGASFPAPVYVKWAEVYNKETGVQINYQSSGSGNGIKAIKGNTVIFGATDAPLSGEDLEASGLVQFPTVIGGVVPIINVEGIKPGELSLDGDTLAKIFLGEIKQWDDAAIAALNPDVKLPSTAIAVVRRADSSGTTFAFTSYLTRVSADWKDRLGVGTTVQWPVGLGAPGNDGVANNVAKIGGSIGYVEYIYAKKNNLSYTRLKNKAGKVVRPETASFQAAAANADWKSAPGFGVILVDEDGDASWPITAATFVLVHKAPKDKAQTAAALKFFDWAYSNGAPYAEELAYIPLPESLTNEIRAVWAAEVKTN</sequence>
<dbReference type="PANTHER" id="PTHR42996:SF1">
    <property type="entry name" value="PHOSPHATE-BINDING PROTEIN PSTS"/>
    <property type="match status" value="1"/>
</dbReference>
<dbReference type="RefSeq" id="WP_183753935.1">
    <property type="nucleotide sequence ID" value="NZ_JACICC010000007.1"/>
</dbReference>
<evidence type="ECO:0000256" key="3">
    <source>
        <dbReference type="ARBA" id="ARBA00011529"/>
    </source>
</evidence>
<reference evidence="10 11" key="1">
    <citation type="submission" date="2020-08" db="EMBL/GenBank/DDBJ databases">
        <title>Genomic Encyclopedia of Type Strains, Phase IV (KMG-IV): sequencing the most valuable type-strain genomes for metagenomic binning, comparative biology and taxonomic classification.</title>
        <authorList>
            <person name="Goeker M."/>
        </authorList>
    </citation>
    <scope>NUCLEOTIDE SEQUENCE [LARGE SCALE GENOMIC DNA]</scope>
    <source>
        <strain evidence="10 11">DSM 28760</strain>
    </source>
</reference>
<evidence type="ECO:0000256" key="5">
    <source>
        <dbReference type="ARBA" id="ARBA00022448"/>
    </source>
</evidence>
<comment type="subunit">
    <text evidence="3 7">The complex is composed of two ATP-binding proteins (PstB), two transmembrane proteins (PstC and PstA) and a solute-binding protein (PstS).</text>
</comment>
<evidence type="ECO:0000256" key="6">
    <source>
        <dbReference type="ARBA" id="ARBA00022592"/>
    </source>
</evidence>
<protein>
    <recommendedName>
        <fullName evidence="4 7">Phosphate-binding protein PstS</fullName>
    </recommendedName>
</protein>